<evidence type="ECO:0000313" key="2">
    <source>
        <dbReference type="Ensembl" id="ENSPPYP00000024430.2"/>
    </source>
</evidence>
<dbReference type="Proteomes" id="UP000001595">
    <property type="component" value="Chromosome 8"/>
</dbReference>
<feature type="region of interest" description="Disordered" evidence="1">
    <location>
        <begin position="1"/>
        <end position="114"/>
    </location>
</feature>
<dbReference type="Ensembl" id="ENSPPYT00000033692.2">
    <property type="protein sequence ID" value="ENSPPYP00000024430.2"/>
    <property type="gene ID" value="ENSPPYG00000029602.2"/>
</dbReference>
<protein>
    <submittedName>
        <fullName evidence="2">Uncharacterized protein</fullName>
    </submittedName>
</protein>
<reference evidence="2" key="2">
    <citation type="submission" date="2025-08" db="UniProtKB">
        <authorList>
            <consortium name="Ensembl"/>
        </authorList>
    </citation>
    <scope>IDENTIFICATION</scope>
</reference>
<dbReference type="eggNOG" id="KOG2346">
    <property type="taxonomic scope" value="Eukaryota"/>
</dbReference>
<evidence type="ECO:0000313" key="3">
    <source>
        <dbReference type="Proteomes" id="UP000001595"/>
    </source>
</evidence>
<dbReference type="GeneTree" id="ENSGT00620000089279"/>
<feature type="compositionally biased region" description="Low complexity" evidence="1">
    <location>
        <begin position="27"/>
        <end position="48"/>
    </location>
</feature>
<sequence length="150" mass="15894">MPSSAPRGPTEPALRRPSSAERPLAPGPSSSPGAGRAPGAMASPSGSSEATGKPRGRDGRPRREEDDVHPEEKRLRLGLERGSAQPEDCEDGEEAPRPGREETGIQTAGDGRGAQWLTPVIPALSEAEAGGSPRVRISRPTWPTWRNCLY</sequence>
<name>K7EV51_PONAB</name>
<feature type="compositionally biased region" description="Basic and acidic residues" evidence="1">
    <location>
        <begin position="94"/>
        <end position="103"/>
    </location>
</feature>
<feature type="compositionally biased region" description="Basic and acidic residues" evidence="1">
    <location>
        <begin position="55"/>
        <end position="79"/>
    </location>
</feature>
<accession>K7EV51</accession>
<dbReference type="HOGENOM" id="CLU_174145_0_0_1"/>
<evidence type="ECO:0000256" key="1">
    <source>
        <dbReference type="SAM" id="MobiDB-lite"/>
    </source>
</evidence>
<organism evidence="2 3">
    <name type="scientific">Pongo abelii</name>
    <name type="common">Sumatran orangutan</name>
    <name type="synonym">Pongo pygmaeus abelii</name>
    <dbReference type="NCBI Taxonomy" id="9601"/>
    <lineage>
        <taxon>Eukaryota</taxon>
        <taxon>Metazoa</taxon>
        <taxon>Chordata</taxon>
        <taxon>Craniata</taxon>
        <taxon>Vertebrata</taxon>
        <taxon>Euteleostomi</taxon>
        <taxon>Mammalia</taxon>
        <taxon>Eutheria</taxon>
        <taxon>Euarchontoglires</taxon>
        <taxon>Primates</taxon>
        <taxon>Haplorrhini</taxon>
        <taxon>Catarrhini</taxon>
        <taxon>Hominidae</taxon>
        <taxon>Pongo</taxon>
    </lineage>
</organism>
<reference evidence="2" key="3">
    <citation type="submission" date="2025-09" db="UniProtKB">
        <authorList>
            <consortium name="Ensembl"/>
        </authorList>
    </citation>
    <scope>IDENTIFICATION</scope>
</reference>
<keyword evidence="3" id="KW-1185">Reference proteome</keyword>
<proteinExistence type="predicted"/>
<reference evidence="2" key="1">
    <citation type="submission" date="2008-02" db="EMBL/GenBank/DDBJ databases">
        <title>A 6x draft sequence assembly of the Pongo pygmaeus abelii genome.</title>
        <authorList>
            <person name="Wilson R.K."/>
            <person name="Mardis E."/>
        </authorList>
    </citation>
    <scope>NUCLEOTIDE SEQUENCE [LARGE SCALE GENOMIC DNA]</scope>
</reference>
<dbReference type="InParanoid" id="K7EV51"/>
<dbReference type="AlphaFoldDB" id="K7EV51"/>